<keyword evidence="3" id="KW-1185">Reference proteome</keyword>
<proteinExistence type="predicted"/>
<name>A0A090BVX6_9GAMM</name>
<feature type="signal peptide" evidence="1">
    <location>
        <begin position="1"/>
        <end position="23"/>
    </location>
</feature>
<dbReference type="PROSITE" id="PS51257">
    <property type="entry name" value="PROKAR_LIPOPROTEIN"/>
    <property type="match status" value="1"/>
</dbReference>
<dbReference type="OrthoDB" id="5623625at2"/>
<accession>A0A090BVX6</accession>
<organism evidence="2 3">
    <name type="scientific">Thioploca ingrica</name>
    <dbReference type="NCBI Taxonomy" id="40754"/>
    <lineage>
        <taxon>Bacteria</taxon>
        <taxon>Pseudomonadati</taxon>
        <taxon>Pseudomonadota</taxon>
        <taxon>Gammaproteobacteria</taxon>
        <taxon>Thiotrichales</taxon>
        <taxon>Thiotrichaceae</taxon>
        <taxon>Thioploca</taxon>
    </lineage>
</organism>
<evidence type="ECO:0000313" key="3">
    <source>
        <dbReference type="Proteomes" id="UP000031623"/>
    </source>
</evidence>
<dbReference type="HOGENOM" id="CLU_1061466_0_0_6"/>
<protein>
    <submittedName>
        <fullName evidence="2">Secreted protein</fullName>
    </submittedName>
</protein>
<dbReference type="AlphaFoldDB" id="A0A090BVX6"/>
<evidence type="ECO:0000256" key="1">
    <source>
        <dbReference type="SAM" id="SignalP"/>
    </source>
</evidence>
<evidence type="ECO:0000313" key="2">
    <source>
        <dbReference type="EMBL" id="BAP57621.1"/>
    </source>
</evidence>
<keyword evidence="1" id="KW-0732">Signal</keyword>
<gene>
    <name evidence="2" type="ORF">THII_3324</name>
</gene>
<dbReference type="STRING" id="40754.THII_3324"/>
<dbReference type="EMBL" id="AP014633">
    <property type="protein sequence ID" value="BAP57621.1"/>
    <property type="molecule type" value="Genomic_DNA"/>
</dbReference>
<dbReference type="Proteomes" id="UP000031623">
    <property type="component" value="Chromosome"/>
</dbReference>
<reference evidence="2 3" key="1">
    <citation type="journal article" date="2014" name="ISME J.">
        <title>Ecophysiology of Thioploca ingrica as revealed by the complete genome sequence supplemented with proteomic evidence.</title>
        <authorList>
            <person name="Kojima H."/>
            <person name="Ogura Y."/>
            <person name="Yamamoto N."/>
            <person name="Togashi T."/>
            <person name="Mori H."/>
            <person name="Watanabe T."/>
            <person name="Nemoto F."/>
            <person name="Kurokawa K."/>
            <person name="Hayashi T."/>
            <person name="Fukui M."/>
        </authorList>
    </citation>
    <scope>NUCLEOTIDE SEQUENCE [LARGE SCALE GENOMIC DNA]</scope>
</reference>
<sequence>MIKKNLFIAWLGGLLLACATSPATGPSVEHGFSSALSGLGHLLLSPLQIAAGLLEGIASVPYYLATNLNTLNQGLIQAQAHINLEDTYQSAYGKSLAEVPPSGDTGVVFTRMQQATQFFQKILQQYGVYDSQYYLLTSIEDSPGENVLLSVVYRPFTTIEVVDKHSPQRIRSFLTTDRLFYEPFRTDSHGKLLDTVIDWAAFPKKLLQTQKAQAILLTLAANSVLNHKKTPDYWEIEPRWLAGEAQEIVRQKTEEMNKKIGR</sequence>
<dbReference type="KEGG" id="tig:THII_3324"/>
<feature type="chain" id="PRO_5001853432" evidence="1">
    <location>
        <begin position="24"/>
        <end position="262"/>
    </location>
</feature>